<accession>A0ABW6BV81</accession>
<dbReference type="EC" id="2.7.13.3" evidence="2"/>
<dbReference type="RefSeq" id="WP_377486073.1">
    <property type="nucleotide sequence ID" value="NZ_JBHUOX010000011.1"/>
</dbReference>
<dbReference type="SMART" id="SM00387">
    <property type="entry name" value="HATPase_c"/>
    <property type="match status" value="1"/>
</dbReference>
<dbReference type="EMBL" id="JBHUOX010000011">
    <property type="protein sequence ID" value="MFD3001703.1"/>
    <property type="molecule type" value="Genomic_DNA"/>
</dbReference>
<keyword evidence="7" id="KW-0067">ATP-binding</keyword>
<comment type="catalytic activity">
    <reaction evidence="1">
        <text>ATP + protein L-histidine = ADP + protein N-phospho-L-histidine.</text>
        <dbReference type="EC" id="2.7.13.3"/>
    </reaction>
</comment>
<keyword evidence="10" id="KW-0472">Membrane</keyword>
<dbReference type="Proteomes" id="UP001597641">
    <property type="component" value="Unassembled WGS sequence"/>
</dbReference>
<evidence type="ECO:0000313" key="12">
    <source>
        <dbReference type="EMBL" id="MFD3001703.1"/>
    </source>
</evidence>
<protein>
    <recommendedName>
        <fullName evidence="2">histidine kinase</fullName>
        <ecNumber evidence="2">2.7.13.3</ecNumber>
    </recommendedName>
</protein>
<dbReference type="InterPro" id="IPR003594">
    <property type="entry name" value="HATPase_dom"/>
</dbReference>
<sequence length="267" mass="30181">MELEPWIPLLILIPVMLLLALGVIGFMVLFQKRLHQHQQNLQKLQAARQQQLLEVTMQAQEEERRRVARDLHDEIGTMLSLVKLNLYQLSPVMEGASEELRAVERHIKQLLDEVIGSVRRISQDLMPVVLDKMGLQQALEALRRSVPDTSGVQVAFVCNDKSRRMAPKLELMLFRIVQELLNNSLKHAQASTISIELHLAEKEATMRYADNGVGFDYVEVLQKGQGMGVVSLQSRVDLLKGKMKTRSLAGVGTQVEVIVPIQQSTDY</sequence>
<evidence type="ECO:0000256" key="3">
    <source>
        <dbReference type="ARBA" id="ARBA00022553"/>
    </source>
</evidence>
<dbReference type="PROSITE" id="PS50109">
    <property type="entry name" value="HIS_KIN"/>
    <property type="match status" value="1"/>
</dbReference>
<dbReference type="InterPro" id="IPR050482">
    <property type="entry name" value="Sensor_HK_TwoCompSys"/>
</dbReference>
<dbReference type="InterPro" id="IPR036890">
    <property type="entry name" value="HATPase_C_sf"/>
</dbReference>
<evidence type="ECO:0000259" key="11">
    <source>
        <dbReference type="PROSITE" id="PS50109"/>
    </source>
</evidence>
<dbReference type="PANTHER" id="PTHR24421">
    <property type="entry name" value="NITRATE/NITRITE SENSOR PROTEIN NARX-RELATED"/>
    <property type="match status" value="1"/>
</dbReference>
<dbReference type="GO" id="GO:0016301">
    <property type="term" value="F:kinase activity"/>
    <property type="evidence" value="ECO:0007669"/>
    <property type="project" value="UniProtKB-KW"/>
</dbReference>
<keyword evidence="10" id="KW-1133">Transmembrane helix</keyword>
<keyword evidence="9" id="KW-0175">Coiled coil</keyword>
<evidence type="ECO:0000256" key="9">
    <source>
        <dbReference type="SAM" id="Coils"/>
    </source>
</evidence>
<keyword evidence="4" id="KW-0808">Transferase</keyword>
<keyword evidence="5" id="KW-0547">Nucleotide-binding</keyword>
<dbReference type="SUPFAM" id="SSF55874">
    <property type="entry name" value="ATPase domain of HSP90 chaperone/DNA topoisomerase II/histidine kinase"/>
    <property type="match status" value="1"/>
</dbReference>
<evidence type="ECO:0000256" key="5">
    <source>
        <dbReference type="ARBA" id="ARBA00022741"/>
    </source>
</evidence>
<keyword evidence="10" id="KW-0812">Transmembrane</keyword>
<evidence type="ECO:0000256" key="1">
    <source>
        <dbReference type="ARBA" id="ARBA00000085"/>
    </source>
</evidence>
<evidence type="ECO:0000313" key="13">
    <source>
        <dbReference type="Proteomes" id="UP001597641"/>
    </source>
</evidence>
<dbReference type="InterPro" id="IPR005467">
    <property type="entry name" value="His_kinase_dom"/>
</dbReference>
<evidence type="ECO:0000256" key="2">
    <source>
        <dbReference type="ARBA" id="ARBA00012438"/>
    </source>
</evidence>
<evidence type="ECO:0000256" key="6">
    <source>
        <dbReference type="ARBA" id="ARBA00022777"/>
    </source>
</evidence>
<evidence type="ECO:0000256" key="8">
    <source>
        <dbReference type="ARBA" id="ARBA00023012"/>
    </source>
</evidence>
<proteinExistence type="predicted"/>
<dbReference type="Pfam" id="PF07730">
    <property type="entry name" value="HisKA_3"/>
    <property type="match status" value="1"/>
</dbReference>
<evidence type="ECO:0000256" key="4">
    <source>
        <dbReference type="ARBA" id="ARBA00022679"/>
    </source>
</evidence>
<keyword evidence="6 12" id="KW-0418">Kinase</keyword>
<dbReference type="Pfam" id="PF02518">
    <property type="entry name" value="HATPase_c"/>
    <property type="match status" value="1"/>
</dbReference>
<dbReference type="PANTHER" id="PTHR24421:SF10">
    <property type="entry name" value="NITRATE_NITRITE SENSOR PROTEIN NARQ"/>
    <property type="match status" value="1"/>
</dbReference>
<name>A0ABW6BV81_9BACT</name>
<feature type="transmembrane region" description="Helical" evidence="10">
    <location>
        <begin position="6"/>
        <end position="30"/>
    </location>
</feature>
<dbReference type="Gene3D" id="3.30.565.10">
    <property type="entry name" value="Histidine kinase-like ATPase, C-terminal domain"/>
    <property type="match status" value="1"/>
</dbReference>
<feature type="coiled-coil region" evidence="9">
    <location>
        <begin position="27"/>
        <end position="54"/>
    </location>
</feature>
<evidence type="ECO:0000256" key="7">
    <source>
        <dbReference type="ARBA" id="ARBA00022840"/>
    </source>
</evidence>
<dbReference type="Gene3D" id="1.20.5.1930">
    <property type="match status" value="1"/>
</dbReference>
<gene>
    <name evidence="12" type="ORF">ACFS7Z_15125</name>
</gene>
<keyword evidence="8" id="KW-0902">Two-component regulatory system</keyword>
<reference evidence="13" key="1">
    <citation type="journal article" date="2019" name="Int. J. Syst. Evol. Microbiol.">
        <title>The Global Catalogue of Microorganisms (GCM) 10K type strain sequencing project: providing services to taxonomists for standard genome sequencing and annotation.</title>
        <authorList>
            <consortium name="The Broad Institute Genomics Platform"/>
            <consortium name="The Broad Institute Genome Sequencing Center for Infectious Disease"/>
            <person name="Wu L."/>
            <person name="Ma J."/>
        </authorList>
    </citation>
    <scope>NUCLEOTIDE SEQUENCE [LARGE SCALE GENOMIC DNA]</scope>
    <source>
        <strain evidence="13">KCTC 23984</strain>
    </source>
</reference>
<feature type="domain" description="Histidine kinase" evidence="11">
    <location>
        <begin position="66"/>
        <end position="263"/>
    </location>
</feature>
<keyword evidence="3" id="KW-0597">Phosphoprotein</keyword>
<evidence type="ECO:0000256" key="10">
    <source>
        <dbReference type="SAM" id="Phobius"/>
    </source>
</evidence>
<dbReference type="CDD" id="cd16917">
    <property type="entry name" value="HATPase_UhpB-NarQ-NarX-like"/>
    <property type="match status" value="1"/>
</dbReference>
<dbReference type="InterPro" id="IPR011712">
    <property type="entry name" value="Sig_transdc_His_kin_sub3_dim/P"/>
</dbReference>
<keyword evidence="13" id="KW-1185">Reference proteome</keyword>
<organism evidence="12 13">
    <name type="scientific">Pontibacter toksunensis</name>
    <dbReference type="NCBI Taxonomy" id="1332631"/>
    <lineage>
        <taxon>Bacteria</taxon>
        <taxon>Pseudomonadati</taxon>
        <taxon>Bacteroidota</taxon>
        <taxon>Cytophagia</taxon>
        <taxon>Cytophagales</taxon>
        <taxon>Hymenobacteraceae</taxon>
        <taxon>Pontibacter</taxon>
    </lineage>
</organism>
<comment type="caution">
    <text evidence="12">The sequence shown here is derived from an EMBL/GenBank/DDBJ whole genome shotgun (WGS) entry which is preliminary data.</text>
</comment>